<dbReference type="Pfam" id="PF14398">
    <property type="entry name" value="ATPgrasp_YheCD"/>
    <property type="match status" value="1"/>
</dbReference>
<dbReference type="InterPro" id="IPR026838">
    <property type="entry name" value="YheC/D"/>
</dbReference>
<evidence type="ECO:0008006" key="3">
    <source>
        <dbReference type="Google" id="ProtNLM"/>
    </source>
</evidence>
<dbReference type="SUPFAM" id="SSF56059">
    <property type="entry name" value="Glutathione synthetase ATP-binding domain-like"/>
    <property type="match status" value="1"/>
</dbReference>
<reference evidence="1 2" key="1">
    <citation type="submission" date="2020-04" db="EMBL/GenBank/DDBJ databases">
        <title>Genome-Wide Identification of 5-Methylcytosine Sites in Bacterial Genomes By High-Throughput Sequencing of MspJI Restriction Fragments.</title>
        <authorList>
            <person name="Wu V."/>
        </authorList>
    </citation>
    <scope>NUCLEOTIDE SEQUENCE [LARGE SCALE GENOMIC DNA]</scope>
    <source>
        <strain evidence="1 2">S2</strain>
    </source>
</reference>
<evidence type="ECO:0000313" key="1">
    <source>
        <dbReference type="EMBL" id="QIZ10660.1"/>
    </source>
</evidence>
<dbReference type="AlphaFoldDB" id="A0A6H1PAL4"/>
<sequence length="241" mass="28113">MTYSYGKWTKYQLMKGEENLVWYLPETMVFSVDSFWALLEKFGAIVMKPNEGSQGYGVVQISKLEEGNYEIHSHNRKRMVDRNKLEEFLAREKYARKLYIVQEKIPLARINHCPFDIRVMVQRKQGEEEWHVTGKAVKVADEGFFITNVAKEILMLNQALERSHIENINLEAINTEIDNLSLWTAAKLGTYYQNSRMIGLDIGITGKGQLYIIEANLKPSIGLFKKILDKQMLRNIRDFRK</sequence>
<evidence type="ECO:0000313" key="2">
    <source>
        <dbReference type="Proteomes" id="UP000501868"/>
    </source>
</evidence>
<reference evidence="1 2" key="2">
    <citation type="submission" date="2020-04" db="EMBL/GenBank/DDBJ databases">
        <authorList>
            <person name="Fomenkov A."/>
            <person name="Anton B.P."/>
            <person name="Roberts R.J."/>
        </authorList>
    </citation>
    <scope>NUCLEOTIDE SEQUENCE [LARGE SCALE GENOMIC DNA]</scope>
    <source>
        <strain evidence="1 2">S2</strain>
    </source>
</reference>
<dbReference type="Gene3D" id="3.30.470.20">
    <property type="entry name" value="ATP-grasp fold, B domain"/>
    <property type="match status" value="1"/>
</dbReference>
<proteinExistence type="predicted"/>
<gene>
    <name evidence="1" type="ORF">HFZ78_31315</name>
</gene>
<organism evidence="1 2">
    <name type="scientific">Priestia megaterium</name>
    <name type="common">Bacillus megaterium</name>
    <dbReference type="NCBI Taxonomy" id="1404"/>
    <lineage>
        <taxon>Bacteria</taxon>
        <taxon>Bacillati</taxon>
        <taxon>Bacillota</taxon>
        <taxon>Bacilli</taxon>
        <taxon>Bacillales</taxon>
        <taxon>Bacillaceae</taxon>
        <taxon>Priestia</taxon>
    </lineage>
</organism>
<name>A0A6H1PAL4_PRIMG</name>
<dbReference type="EMBL" id="CP051128">
    <property type="protein sequence ID" value="QIZ10660.1"/>
    <property type="molecule type" value="Genomic_DNA"/>
</dbReference>
<protein>
    <recommendedName>
        <fullName evidence="3">ATP-grasp domain-containing protein</fullName>
    </recommendedName>
</protein>
<dbReference type="Proteomes" id="UP000501868">
    <property type="component" value="Chromosome"/>
</dbReference>
<accession>A0A6H1PAL4</accession>